<dbReference type="PANTHER" id="PTHR30146:SF109">
    <property type="entry name" value="HTH-TYPE TRANSCRIPTIONAL REGULATOR GALS"/>
    <property type="match status" value="1"/>
</dbReference>
<evidence type="ECO:0000313" key="7">
    <source>
        <dbReference type="Proteomes" id="UP000190135"/>
    </source>
</evidence>
<dbReference type="SMART" id="SM00354">
    <property type="entry name" value="HTH_LACI"/>
    <property type="match status" value="1"/>
</dbReference>
<dbReference type="STRING" id="1365950.SAMN05428963_1058"/>
<proteinExistence type="predicted"/>
<evidence type="ECO:0000256" key="3">
    <source>
        <dbReference type="ARBA" id="ARBA00023163"/>
    </source>
</evidence>
<dbReference type="GO" id="GO:0000976">
    <property type="term" value="F:transcription cis-regulatory region binding"/>
    <property type="evidence" value="ECO:0007669"/>
    <property type="project" value="TreeGrafter"/>
</dbReference>
<dbReference type="Pfam" id="PF00356">
    <property type="entry name" value="LacI"/>
    <property type="match status" value="1"/>
</dbReference>
<feature type="compositionally biased region" description="Basic and acidic residues" evidence="4">
    <location>
        <begin position="27"/>
        <end position="44"/>
    </location>
</feature>
<evidence type="ECO:0000256" key="1">
    <source>
        <dbReference type="ARBA" id="ARBA00023015"/>
    </source>
</evidence>
<reference evidence="6 7" key="1">
    <citation type="submission" date="2017-02" db="EMBL/GenBank/DDBJ databases">
        <authorList>
            <person name="Peterson S.W."/>
        </authorList>
    </citation>
    <scope>NUCLEOTIDE SEQUENCE [LARGE SCALE GENOMIC DNA]</scope>
    <source>
        <strain evidence="6 7">USBA 369</strain>
    </source>
</reference>
<dbReference type="InterPro" id="IPR010982">
    <property type="entry name" value="Lambda_DNA-bd_dom_sf"/>
</dbReference>
<dbReference type="OrthoDB" id="7325800at2"/>
<dbReference type="InterPro" id="IPR046335">
    <property type="entry name" value="LacI/GalR-like_sensor"/>
</dbReference>
<dbReference type="Proteomes" id="UP000190135">
    <property type="component" value="Unassembled WGS sequence"/>
</dbReference>
<dbReference type="CDD" id="cd06267">
    <property type="entry name" value="PBP1_LacI_sugar_binding-like"/>
    <property type="match status" value="1"/>
</dbReference>
<feature type="domain" description="HTH lacI-type" evidence="5">
    <location>
        <begin position="49"/>
        <end position="103"/>
    </location>
</feature>
<evidence type="ECO:0000313" key="6">
    <source>
        <dbReference type="EMBL" id="SKA02209.1"/>
    </source>
</evidence>
<dbReference type="SUPFAM" id="SSF53822">
    <property type="entry name" value="Periplasmic binding protein-like I"/>
    <property type="match status" value="1"/>
</dbReference>
<dbReference type="GO" id="GO:0003700">
    <property type="term" value="F:DNA-binding transcription factor activity"/>
    <property type="evidence" value="ECO:0007669"/>
    <property type="project" value="TreeGrafter"/>
</dbReference>
<sequence length="385" mass="41191">MNDAIVPRPKKAQESHPPRENASSESGRARVDREASEREREADAAHAAPTLAEIARVAGVSRMTASRAINNRPGVSQQVREDILRIADEMGYVINWMAQRLSSRRSGGSNGIIGVTAQLHTPFAGEVVTAIGSAVRGVGQDLLVYSPPDSAGRPPGRVLDLLHQVADGVIAILPYQGDYLDALARARIPVVTIERRGEHDPFPWVSGDNYAGARLLMRHLMELGHRRIGFITGDNRMESARDRLRAYGDALREAGMADDPRLVAEGNYLQKGGFEGANYLLALEPRPTAIFAANDISAVGAAAAIHEAGLSVPGDISLAGFDDLPLAAQMKPGLTTVHQPLARMGRTAVKMLLERVMEPAAAPACVTVPVELVVRGSTAAPQLVR</sequence>
<dbReference type="InterPro" id="IPR000843">
    <property type="entry name" value="HTH_LacI"/>
</dbReference>
<organism evidence="6 7">
    <name type="scientific">Consotaella salsifontis</name>
    <dbReference type="NCBI Taxonomy" id="1365950"/>
    <lineage>
        <taxon>Bacteria</taxon>
        <taxon>Pseudomonadati</taxon>
        <taxon>Pseudomonadota</taxon>
        <taxon>Alphaproteobacteria</taxon>
        <taxon>Hyphomicrobiales</taxon>
        <taxon>Aurantimonadaceae</taxon>
        <taxon>Consotaella</taxon>
    </lineage>
</organism>
<feature type="region of interest" description="Disordered" evidence="4">
    <location>
        <begin position="1"/>
        <end position="47"/>
    </location>
</feature>
<keyword evidence="7" id="KW-1185">Reference proteome</keyword>
<dbReference type="Pfam" id="PF13377">
    <property type="entry name" value="Peripla_BP_3"/>
    <property type="match status" value="1"/>
</dbReference>
<evidence type="ECO:0000256" key="2">
    <source>
        <dbReference type="ARBA" id="ARBA00023125"/>
    </source>
</evidence>
<dbReference type="PANTHER" id="PTHR30146">
    <property type="entry name" value="LACI-RELATED TRANSCRIPTIONAL REPRESSOR"/>
    <property type="match status" value="1"/>
</dbReference>
<dbReference type="SUPFAM" id="SSF47413">
    <property type="entry name" value="lambda repressor-like DNA-binding domains"/>
    <property type="match status" value="1"/>
</dbReference>
<dbReference type="RefSeq" id="WP_078707932.1">
    <property type="nucleotide sequence ID" value="NZ_FUXL01000005.1"/>
</dbReference>
<dbReference type="EMBL" id="FUXL01000005">
    <property type="protein sequence ID" value="SKA02209.1"/>
    <property type="molecule type" value="Genomic_DNA"/>
</dbReference>
<evidence type="ECO:0000259" key="5">
    <source>
        <dbReference type="PROSITE" id="PS50932"/>
    </source>
</evidence>
<dbReference type="CDD" id="cd01392">
    <property type="entry name" value="HTH_LacI"/>
    <property type="match status" value="1"/>
</dbReference>
<name>A0A1T4QEP6_9HYPH</name>
<dbReference type="PROSITE" id="PS00356">
    <property type="entry name" value="HTH_LACI_1"/>
    <property type="match status" value="1"/>
</dbReference>
<gene>
    <name evidence="6" type="ORF">SAMN05428963_1058</name>
</gene>
<keyword evidence="2" id="KW-0238">DNA-binding</keyword>
<accession>A0A1T4QEP6</accession>
<dbReference type="Gene3D" id="1.10.260.40">
    <property type="entry name" value="lambda repressor-like DNA-binding domains"/>
    <property type="match status" value="1"/>
</dbReference>
<keyword evidence="1" id="KW-0805">Transcription regulation</keyword>
<dbReference type="InterPro" id="IPR028082">
    <property type="entry name" value="Peripla_BP_I"/>
</dbReference>
<evidence type="ECO:0000256" key="4">
    <source>
        <dbReference type="SAM" id="MobiDB-lite"/>
    </source>
</evidence>
<protein>
    <submittedName>
        <fullName evidence="6">Transcriptional regulator, LacI family</fullName>
    </submittedName>
</protein>
<dbReference type="AlphaFoldDB" id="A0A1T4QEP6"/>
<keyword evidence="3" id="KW-0804">Transcription</keyword>
<dbReference type="PROSITE" id="PS50932">
    <property type="entry name" value="HTH_LACI_2"/>
    <property type="match status" value="1"/>
</dbReference>
<dbReference type="Gene3D" id="3.40.50.2300">
    <property type="match status" value="2"/>
</dbReference>